<evidence type="ECO:0008006" key="8">
    <source>
        <dbReference type="Google" id="ProtNLM"/>
    </source>
</evidence>
<dbReference type="EnsemblPlants" id="Pp3c19_3460V3.1">
    <property type="protein sequence ID" value="Pp3c19_3460V3.1"/>
    <property type="gene ID" value="Pp3c19_3460"/>
</dbReference>
<accession>A0A2K1IX12</accession>
<name>A0A2K1IX12_PHYPA</name>
<dbReference type="AlphaFoldDB" id="A0A2K1IX12"/>
<evidence type="ECO:0000313" key="5">
    <source>
        <dbReference type="EMBL" id="PNR33812.1"/>
    </source>
</evidence>
<protein>
    <recommendedName>
        <fullName evidence="8">Glucan endo-1,3-beta-D-glucosidase</fullName>
    </recommendedName>
</protein>
<reference evidence="5 7" key="1">
    <citation type="journal article" date="2008" name="Science">
        <title>The Physcomitrella genome reveals evolutionary insights into the conquest of land by plants.</title>
        <authorList>
            <person name="Rensing S."/>
            <person name="Lang D."/>
            <person name="Zimmer A."/>
            <person name="Terry A."/>
            <person name="Salamov A."/>
            <person name="Shapiro H."/>
            <person name="Nishiyama T."/>
            <person name="Perroud P.-F."/>
            <person name="Lindquist E."/>
            <person name="Kamisugi Y."/>
            <person name="Tanahashi T."/>
            <person name="Sakakibara K."/>
            <person name="Fujita T."/>
            <person name="Oishi K."/>
            <person name="Shin-I T."/>
            <person name="Kuroki Y."/>
            <person name="Toyoda A."/>
            <person name="Suzuki Y."/>
            <person name="Hashimoto A."/>
            <person name="Yamaguchi K."/>
            <person name="Sugano A."/>
            <person name="Kohara Y."/>
            <person name="Fujiyama A."/>
            <person name="Anterola A."/>
            <person name="Aoki S."/>
            <person name="Ashton N."/>
            <person name="Barbazuk W.B."/>
            <person name="Barker E."/>
            <person name="Bennetzen J."/>
            <person name="Bezanilla M."/>
            <person name="Blankenship R."/>
            <person name="Cho S.H."/>
            <person name="Dutcher S."/>
            <person name="Estelle M."/>
            <person name="Fawcett J.A."/>
            <person name="Gundlach H."/>
            <person name="Hanada K."/>
            <person name="Heyl A."/>
            <person name="Hicks K.A."/>
            <person name="Hugh J."/>
            <person name="Lohr M."/>
            <person name="Mayer K."/>
            <person name="Melkozernov A."/>
            <person name="Murata T."/>
            <person name="Nelson D."/>
            <person name="Pils B."/>
            <person name="Prigge M."/>
            <person name="Reiss B."/>
            <person name="Renner T."/>
            <person name="Rombauts S."/>
            <person name="Rushton P."/>
            <person name="Sanderfoot A."/>
            <person name="Schween G."/>
            <person name="Shiu S.-H."/>
            <person name="Stueber K."/>
            <person name="Theodoulou F.L."/>
            <person name="Tu H."/>
            <person name="Van de Peer Y."/>
            <person name="Verrier P.J."/>
            <person name="Waters E."/>
            <person name="Wood A."/>
            <person name="Yang L."/>
            <person name="Cove D."/>
            <person name="Cuming A."/>
            <person name="Hasebe M."/>
            <person name="Lucas S."/>
            <person name="Mishler D.B."/>
            <person name="Reski R."/>
            <person name="Grigoriev I."/>
            <person name="Quatrano R.S."/>
            <person name="Boore J.L."/>
        </authorList>
    </citation>
    <scope>NUCLEOTIDE SEQUENCE [LARGE SCALE GENOMIC DNA]</scope>
    <source>
        <strain evidence="6 7">cv. Gransden 2004</strain>
    </source>
</reference>
<evidence type="ECO:0000256" key="3">
    <source>
        <dbReference type="ARBA" id="ARBA00023295"/>
    </source>
</evidence>
<evidence type="ECO:0000313" key="6">
    <source>
        <dbReference type="EnsemblPlants" id="Pp3c19_3460V3.1"/>
    </source>
</evidence>
<keyword evidence="3" id="KW-0326">Glycosidase</keyword>
<comment type="similarity">
    <text evidence="1 4">Belongs to the glycosyl hydrolase 17 family.</text>
</comment>
<evidence type="ECO:0000256" key="2">
    <source>
        <dbReference type="ARBA" id="ARBA00022801"/>
    </source>
</evidence>
<dbReference type="Gramene" id="Pp3c19_3460V3.1">
    <property type="protein sequence ID" value="Pp3c19_3460V3.1"/>
    <property type="gene ID" value="Pp3c19_3460"/>
</dbReference>
<dbReference type="STRING" id="3218.A0A2K1IX12"/>
<proteinExistence type="inferred from homology"/>
<dbReference type="Gene3D" id="3.20.20.80">
    <property type="entry name" value="Glycosidases"/>
    <property type="match status" value="1"/>
</dbReference>
<evidence type="ECO:0000256" key="1">
    <source>
        <dbReference type="ARBA" id="ARBA00008773"/>
    </source>
</evidence>
<dbReference type="Proteomes" id="UP000006727">
    <property type="component" value="Chromosome 19"/>
</dbReference>
<evidence type="ECO:0000313" key="7">
    <source>
        <dbReference type="Proteomes" id="UP000006727"/>
    </source>
</evidence>
<evidence type="ECO:0000256" key="4">
    <source>
        <dbReference type="RuleBase" id="RU004335"/>
    </source>
</evidence>
<reference evidence="6" key="3">
    <citation type="submission" date="2020-12" db="UniProtKB">
        <authorList>
            <consortium name="EnsemblPlants"/>
        </authorList>
    </citation>
    <scope>IDENTIFICATION</scope>
</reference>
<gene>
    <name evidence="5" type="ORF">PHYPA_023628</name>
</gene>
<dbReference type="InterPro" id="IPR044965">
    <property type="entry name" value="Glyco_hydro_17_plant"/>
</dbReference>
<dbReference type="InterPro" id="IPR017853">
    <property type="entry name" value="GH"/>
</dbReference>
<organism evidence="5">
    <name type="scientific">Physcomitrium patens</name>
    <name type="common">Spreading-leaved earth moss</name>
    <name type="synonym">Physcomitrella patens</name>
    <dbReference type="NCBI Taxonomy" id="3218"/>
    <lineage>
        <taxon>Eukaryota</taxon>
        <taxon>Viridiplantae</taxon>
        <taxon>Streptophyta</taxon>
        <taxon>Embryophyta</taxon>
        <taxon>Bryophyta</taxon>
        <taxon>Bryophytina</taxon>
        <taxon>Bryopsida</taxon>
        <taxon>Funariidae</taxon>
        <taxon>Funariales</taxon>
        <taxon>Funariaceae</taxon>
        <taxon>Physcomitrium</taxon>
    </lineage>
</organism>
<dbReference type="EMBL" id="ABEU02000019">
    <property type="protein sequence ID" value="PNR33812.1"/>
    <property type="molecule type" value="Genomic_DNA"/>
</dbReference>
<dbReference type="SUPFAM" id="SSF51445">
    <property type="entry name" value="(Trans)glycosidases"/>
    <property type="match status" value="1"/>
</dbReference>
<dbReference type="InterPro" id="IPR000490">
    <property type="entry name" value="Glyco_hydro_17"/>
</dbReference>
<dbReference type="GO" id="GO:0004553">
    <property type="term" value="F:hydrolase activity, hydrolyzing O-glycosyl compounds"/>
    <property type="evidence" value="ECO:0007669"/>
    <property type="project" value="InterPro"/>
</dbReference>
<keyword evidence="2" id="KW-0378">Hydrolase</keyword>
<dbReference type="Pfam" id="PF00332">
    <property type="entry name" value="Glyco_hydro_17"/>
    <property type="match status" value="1"/>
</dbReference>
<dbReference type="PANTHER" id="PTHR32227">
    <property type="entry name" value="GLUCAN ENDO-1,3-BETA-GLUCOSIDASE BG1-RELATED-RELATED"/>
    <property type="match status" value="1"/>
</dbReference>
<sequence length="134" mass="14536">MGIKKVKIFDADPDVVRSMAGTDIEVMVAAPNDMLATLAKDPEASDAWVRENVTSLNFEEGVYIRWVAVGNEPFLTAYEGVYLTTTVPALRNIVNAVANAGLADTVKATIPFNADILNGAAKPSETRFKIEYIE</sequence>
<reference evidence="5 7" key="2">
    <citation type="journal article" date="2018" name="Plant J.">
        <title>The Physcomitrella patens chromosome-scale assembly reveals moss genome structure and evolution.</title>
        <authorList>
            <person name="Lang D."/>
            <person name="Ullrich K.K."/>
            <person name="Murat F."/>
            <person name="Fuchs J."/>
            <person name="Jenkins J."/>
            <person name="Haas F.B."/>
            <person name="Piednoel M."/>
            <person name="Gundlach H."/>
            <person name="Van Bel M."/>
            <person name="Meyberg R."/>
            <person name="Vives C."/>
            <person name="Morata J."/>
            <person name="Symeonidi A."/>
            <person name="Hiss M."/>
            <person name="Muchero W."/>
            <person name="Kamisugi Y."/>
            <person name="Saleh O."/>
            <person name="Blanc G."/>
            <person name="Decker E.L."/>
            <person name="van Gessel N."/>
            <person name="Grimwood J."/>
            <person name="Hayes R.D."/>
            <person name="Graham S.W."/>
            <person name="Gunter L.E."/>
            <person name="McDaniel S.F."/>
            <person name="Hoernstein S.N.W."/>
            <person name="Larsson A."/>
            <person name="Li F.W."/>
            <person name="Perroud P.F."/>
            <person name="Phillips J."/>
            <person name="Ranjan P."/>
            <person name="Rokshar D.S."/>
            <person name="Rothfels C.J."/>
            <person name="Schneider L."/>
            <person name="Shu S."/>
            <person name="Stevenson D.W."/>
            <person name="Thummler F."/>
            <person name="Tillich M."/>
            <person name="Villarreal Aguilar J.C."/>
            <person name="Widiez T."/>
            <person name="Wong G.K."/>
            <person name="Wymore A."/>
            <person name="Zhang Y."/>
            <person name="Zimmer A.D."/>
            <person name="Quatrano R.S."/>
            <person name="Mayer K.F.X."/>
            <person name="Goodstein D."/>
            <person name="Casacuberta J.M."/>
            <person name="Vandepoele K."/>
            <person name="Reski R."/>
            <person name="Cuming A.C."/>
            <person name="Tuskan G.A."/>
            <person name="Maumus F."/>
            <person name="Salse J."/>
            <person name="Schmutz J."/>
            <person name="Rensing S.A."/>
        </authorList>
    </citation>
    <scope>NUCLEOTIDE SEQUENCE [LARGE SCALE GENOMIC DNA]</scope>
    <source>
        <strain evidence="6 7">cv. Gransden 2004</strain>
    </source>
</reference>
<dbReference type="GO" id="GO:0005975">
    <property type="term" value="P:carbohydrate metabolic process"/>
    <property type="evidence" value="ECO:0007669"/>
    <property type="project" value="InterPro"/>
</dbReference>
<keyword evidence="7" id="KW-1185">Reference proteome</keyword>